<reference evidence="5" key="6">
    <citation type="submission" date="2011-01" db="EMBL/GenBank/DDBJ databases">
        <title>Complete sequence of plasmid2 of Granulicella sp. MP5ACTX9.</title>
        <authorList>
            <consortium name="US DOE Joint Genome Institute"/>
            <person name="Lucas S."/>
            <person name="Copeland A."/>
            <person name="Lapidus A."/>
            <person name="Cheng J.-F."/>
            <person name="Goodwin L."/>
            <person name="Pitluck S."/>
            <person name="Teshima H."/>
            <person name="Detter J.C."/>
            <person name="Han C."/>
            <person name="Tapia R."/>
            <person name="Land M."/>
            <person name="Hauser L."/>
            <person name="Kyrpides N."/>
            <person name="Ivanova N."/>
            <person name="Ovchinnikova G."/>
            <person name="Pagani I."/>
            <person name="Rawat S.R."/>
            <person name="Mannisto M."/>
            <person name="Haggblom M.M."/>
            <person name="Woyke T."/>
        </authorList>
    </citation>
    <scope>NUCLEOTIDE SEQUENCE</scope>
    <source>
        <strain evidence="5">MP5ACTX9</strain>
        <plasmid evidence="5">pACIX902</plasmid>
    </source>
</reference>
<accession>E8WVI0</accession>
<dbReference type="AlphaFoldDB" id="E8WVI0"/>
<dbReference type="InterPro" id="IPR002560">
    <property type="entry name" value="Transposase_DDE"/>
</dbReference>
<keyword evidence="4" id="KW-0614">Plasmid</keyword>
<geneLocation type="plasmid" evidence="4 6">
    <name>pACIX901</name>
</geneLocation>
<dbReference type="EMBL" id="CP002482">
    <property type="protein sequence ID" value="ADW71136.1"/>
    <property type="molecule type" value="Genomic_DNA"/>
</dbReference>
<sequence length="527" mass="59843">MVRGTLLPSTSEVELVCLRPRTGLIEVELRTSRPFSCCPVCGTASRRVHSRYLRRLGDLPWEGIPVSILLQTRKFFCVVETCRRRIFTEPLSGTVLRYSRRTLRSCEALDWITVMIGGQAGARLARRLGLLVSGSTLLRQLRCRARCAPVVAPRVLGIDDWAWRKGHRYGTILCDLESRRVIDLLPDREAGTVAEWLREHPGSEIVSRDRGGIYAQATRLAAPGAVQVADRWHLLRNLSEALKNALSPHHRLLTQAARSSMGEVPGVVTSPQPSVPPWELRASLRNRERRFSRYEEVHRLGQTGASHAAIGRQLGLDHRTVRKFLRTETFPEAQRSPRPGIVDPYAEYLDRRLEQGCRNVSRLWRELRERGFTGQLNIVRRWLRCRRGYQPTSAAAAPHRAAPRISVRQTVWHILKETPSAQTYLEQVYQASPEVSVAAKLAKEFFRLITQRDLPALTPWFEAAKTTALAGFASHLTRDRDAVEAALKLPWSQGQVEGHVHRLKLIKRQMYGRAGFDLLRLRVLHTA</sequence>
<evidence type="ECO:0000313" key="4">
    <source>
        <dbReference type="EMBL" id="ADW70843.1"/>
    </source>
</evidence>
<organism evidence="6">
    <name type="scientific">Granulicella tundricola (strain ATCC BAA-1859 / DSM 23138 / MP5ACTX9)</name>
    <dbReference type="NCBI Taxonomy" id="1198114"/>
    <lineage>
        <taxon>Bacteria</taxon>
        <taxon>Pseudomonadati</taxon>
        <taxon>Acidobacteriota</taxon>
        <taxon>Terriglobia</taxon>
        <taxon>Terriglobales</taxon>
        <taxon>Acidobacteriaceae</taxon>
        <taxon>Granulicella</taxon>
    </lineage>
</organism>
<dbReference type="InterPro" id="IPR029261">
    <property type="entry name" value="Transposase_Znf"/>
</dbReference>
<dbReference type="Pfam" id="PF14690">
    <property type="entry name" value="Zn_ribbon_ISL3"/>
    <property type="match status" value="1"/>
</dbReference>
<evidence type="ECO:0000313" key="3">
    <source>
        <dbReference type="EMBL" id="ADW68428.1"/>
    </source>
</evidence>
<keyword evidence="6" id="KW-1185">Reference proteome</keyword>
<dbReference type="NCBIfam" id="NF033550">
    <property type="entry name" value="transpos_ISL3"/>
    <property type="match status" value="1"/>
</dbReference>
<reference evidence="6" key="3">
    <citation type="submission" date="2011-01" db="EMBL/GenBank/DDBJ databases">
        <title>Complete sequence of plasmid1 of Acidobacterium sp. MP5ACTX9.</title>
        <authorList>
            <consortium name="US DOE Joint Genome Institute"/>
            <person name="Lucas S."/>
            <person name="Copeland A."/>
            <person name="Lapidus A."/>
            <person name="Cheng J.-F."/>
            <person name="Goodwin L."/>
            <person name="Pitluck S."/>
            <person name="Teshima H."/>
            <person name="Detter J.C."/>
            <person name="Han C."/>
            <person name="Tapia R."/>
            <person name="Land M."/>
            <person name="Hauser L."/>
            <person name="Kyrpides N."/>
            <person name="Ivanova N."/>
            <person name="Ovchinnikova G."/>
            <person name="Pagani I."/>
            <person name="Rawat S.R."/>
            <person name="Mannisto M."/>
            <person name="Haggblom M.M."/>
            <person name="Woyke T."/>
        </authorList>
    </citation>
    <scope>NUCLEOTIDE SEQUENCE [LARGE SCALE GENOMIC DNA]</scope>
    <source>
        <strain evidence="6">MP5ACTX9</strain>
        <plasmid evidence="6">Plasmid pACIX901</plasmid>
    </source>
</reference>
<reference evidence="3" key="2">
    <citation type="submission" date="2011-01" db="EMBL/GenBank/DDBJ databases">
        <title>Complete sequence of chromosome of Granulicella sp. MP5ACTX9.</title>
        <authorList>
            <consortium name="US DOE Joint Genome Institute"/>
            <person name="Lucas S."/>
            <person name="Copeland A."/>
            <person name="Lapidus A."/>
            <person name="Cheng J.-F."/>
            <person name="Goodwin L."/>
            <person name="Pitluck S."/>
            <person name="Teshima H."/>
            <person name="Detter J.C."/>
            <person name="Han C."/>
            <person name="Tapia R."/>
            <person name="Land M."/>
            <person name="Hauser L."/>
            <person name="Kyrpides N."/>
            <person name="Ivanova N."/>
            <person name="Ovchinnikova G."/>
            <person name="Pagani I."/>
            <person name="Rawat S.R."/>
            <person name="Mannisto M."/>
            <person name="Haggblom M.M."/>
            <person name="Woyke T."/>
        </authorList>
    </citation>
    <scope>NUCLEOTIDE SEQUENCE</scope>
    <source>
        <strain evidence="3">MP5ACTX9</strain>
    </source>
</reference>
<name>E8WVI0_GRATM</name>
<dbReference type="PANTHER" id="PTHR33498:SF1">
    <property type="entry name" value="TRANSPOSASE FOR INSERTION SEQUENCE ELEMENT IS1557"/>
    <property type="match status" value="1"/>
</dbReference>
<dbReference type="Proteomes" id="UP000000343">
    <property type="component" value="Chromosome"/>
</dbReference>
<dbReference type="EMBL" id="CP002480">
    <property type="protein sequence ID" value="ADW68065.1"/>
    <property type="molecule type" value="Genomic_DNA"/>
</dbReference>
<dbReference type="InterPro" id="IPR047951">
    <property type="entry name" value="Transpos_ISL3"/>
</dbReference>
<geneLocation type="plasmid" evidence="5 6">
    <name>pACIX902</name>
</geneLocation>
<dbReference type="KEGG" id="acm:AciX9_4049"/>
<dbReference type="PaxDb" id="1198114-AciX9_0999"/>
<feature type="domain" description="HTH IS21-type" evidence="1">
    <location>
        <begin position="292"/>
        <end position="353"/>
    </location>
</feature>
<dbReference type="KEGG" id="acm:AciX9_0999"/>
<evidence type="ECO:0000313" key="2">
    <source>
        <dbReference type="EMBL" id="ADW68065.1"/>
    </source>
</evidence>
<dbReference type="HOGENOM" id="CLU_029608_5_1_0"/>
<reference evidence="6" key="5">
    <citation type="submission" date="2011-01" db="EMBL/GenBank/DDBJ databases">
        <title>Complete sequence of plasmid2 of Acidobacterium sp. MP5ACTX9.</title>
        <authorList>
            <consortium name="US DOE Joint Genome Institute"/>
            <person name="Lucas S."/>
            <person name="Copeland A."/>
            <person name="Lapidus A."/>
            <person name="Cheng J.-F."/>
            <person name="Goodwin L."/>
            <person name="Pitluck S."/>
            <person name="Teshima H."/>
            <person name="Detter J.C."/>
            <person name="Han C."/>
            <person name="Tapia R."/>
            <person name="Land M."/>
            <person name="Hauser L."/>
            <person name="Kyrpides N."/>
            <person name="Ivanova N."/>
            <person name="Ovchinnikova G."/>
            <person name="Pagani I."/>
            <person name="Rawat S.R."/>
            <person name="Mannisto M."/>
            <person name="Haggblom M.M."/>
            <person name="Woyke T."/>
        </authorList>
    </citation>
    <scope>NUCLEOTIDE SEQUENCE [LARGE SCALE GENOMIC DNA]</scope>
    <source>
        <strain evidence="6">MP5ACTX9</strain>
        <plasmid evidence="6">Plasmid pACIX902</plasmid>
    </source>
</reference>
<dbReference type="RefSeq" id="WP_013572755.1">
    <property type="nucleotide sequence ID" value="NC_015057.1"/>
</dbReference>
<reference evidence="6" key="1">
    <citation type="submission" date="2011-01" db="EMBL/GenBank/DDBJ databases">
        <title>Complete sequence of chromosome of Acidobacterium sp. MP5ACTX9.</title>
        <authorList>
            <consortium name="US DOE Joint Genome Institute"/>
            <person name="Lucas S."/>
            <person name="Copeland A."/>
            <person name="Lapidus A."/>
            <person name="Cheng J.-F."/>
            <person name="Goodwin L."/>
            <person name="Pitluck S."/>
            <person name="Teshima H."/>
            <person name="Detter J.C."/>
            <person name="Han C."/>
            <person name="Tapia R."/>
            <person name="Land M."/>
            <person name="Hauser L."/>
            <person name="Kyrpides N."/>
            <person name="Ivanova N."/>
            <person name="Ovchinnikova G."/>
            <person name="Pagani I."/>
            <person name="Rawat S.R."/>
            <person name="Mannisto M."/>
            <person name="Haggblom M.M."/>
            <person name="Woyke T."/>
        </authorList>
    </citation>
    <scope>NUCLEOTIDE SEQUENCE [LARGE SCALE GENOMIC DNA]</scope>
    <source>
        <strain evidence="6">MP5ACTX9</strain>
    </source>
</reference>
<dbReference type="eggNOG" id="COG4584">
    <property type="taxonomic scope" value="Bacteria"/>
</dbReference>
<gene>
    <name evidence="2" type="ordered locus">AciX9_0999</name>
    <name evidence="3" type="ordered locus">AciX9_1368</name>
    <name evidence="5" type="ordered locus">AciX9_3850</name>
    <name evidence="4" type="ordered locus">AciX9_4049</name>
</gene>
<dbReference type="EMBL" id="CP002481">
    <property type="protein sequence ID" value="ADW70843.1"/>
    <property type="molecule type" value="Genomic_DNA"/>
</dbReference>
<protein>
    <submittedName>
        <fullName evidence="3">Transposase IS204/IS1001/IS1096/IS1165 family protein</fullName>
    </submittedName>
</protein>
<dbReference type="InterPro" id="IPR017894">
    <property type="entry name" value="HTH_IS21_transposase_type"/>
</dbReference>
<dbReference type="Proteomes" id="UP000000343">
    <property type="component" value="Plasmid pACIX902"/>
</dbReference>
<dbReference type="EMBL" id="CP002480">
    <property type="protein sequence ID" value="ADW68428.1"/>
    <property type="molecule type" value="Genomic_DNA"/>
</dbReference>
<dbReference type="Proteomes" id="UP000000343">
    <property type="component" value="Plasmid pACIX901"/>
</dbReference>
<dbReference type="KEGG" id="acm:AciX9_1368"/>
<dbReference type="PROSITE" id="PS50531">
    <property type="entry name" value="HTH_IS21"/>
    <property type="match status" value="1"/>
</dbReference>
<evidence type="ECO:0000313" key="5">
    <source>
        <dbReference type="EMBL" id="ADW71136.1"/>
    </source>
</evidence>
<dbReference type="eggNOG" id="COG3464">
    <property type="taxonomic scope" value="Bacteria"/>
</dbReference>
<evidence type="ECO:0000259" key="1">
    <source>
        <dbReference type="PROSITE" id="PS50531"/>
    </source>
</evidence>
<dbReference type="KEGG" id="acm:AciX9_3850"/>
<dbReference type="PANTHER" id="PTHR33498">
    <property type="entry name" value="TRANSPOSASE FOR INSERTION SEQUENCE ELEMENT IS1557"/>
    <property type="match status" value="1"/>
</dbReference>
<proteinExistence type="predicted"/>
<reference evidence="4" key="4">
    <citation type="submission" date="2011-01" db="EMBL/GenBank/DDBJ databases">
        <title>Complete sequence of plasmid1 of Granulicella sp. MP5ACTX9.</title>
        <authorList>
            <consortium name="US DOE Joint Genome Institute"/>
            <person name="Lucas S."/>
            <person name="Copeland A."/>
            <person name="Lapidus A."/>
            <person name="Cheng J.-F."/>
            <person name="Goodwin L."/>
            <person name="Pitluck S."/>
            <person name="Teshima H."/>
            <person name="Detter J.C."/>
            <person name="Han C."/>
            <person name="Tapia R."/>
            <person name="Land M."/>
            <person name="Hauser L."/>
            <person name="Kyrpides N."/>
            <person name="Ivanova N."/>
            <person name="Ovchinnikova G."/>
            <person name="Pagani I."/>
            <person name="Rawat S.R."/>
            <person name="Mannisto M."/>
            <person name="Haggblom M.M."/>
            <person name="Woyke T."/>
        </authorList>
    </citation>
    <scope>NUCLEOTIDE SEQUENCE</scope>
    <source>
        <strain evidence="4">MP5ACTX9</strain>
        <plasmid evidence="4">pACIX901</plasmid>
    </source>
</reference>
<dbReference type="Pfam" id="PF01610">
    <property type="entry name" value="DDE_Tnp_ISL3"/>
    <property type="match status" value="2"/>
</dbReference>
<evidence type="ECO:0000313" key="6">
    <source>
        <dbReference type="Proteomes" id="UP000000343"/>
    </source>
</evidence>